<dbReference type="GO" id="GO:0051539">
    <property type="term" value="F:4 iron, 4 sulfur cluster binding"/>
    <property type="evidence" value="ECO:0007669"/>
    <property type="project" value="UniProtKB-KW"/>
</dbReference>
<dbReference type="GO" id="GO:0003824">
    <property type="term" value="F:catalytic activity"/>
    <property type="evidence" value="ECO:0007669"/>
    <property type="project" value="InterPro"/>
</dbReference>
<protein>
    <submittedName>
        <fullName evidence="8">TIGR01210 family radical SAM protein</fullName>
    </submittedName>
</protein>
<evidence type="ECO:0000256" key="1">
    <source>
        <dbReference type="ARBA" id="ARBA00001966"/>
    </source>
</evidence>
<dbReference type="SMART" id="SM00729">
    <property type="entry name" value="Elp3"/>
    <property type="match status" value="1"/>
</dbReference>
<comment type="caution">
    <text evidence="8">The sequence shown here is derived from an EMBL/GenBank/DDBJ whole genome shotgun (WGS) entry which is preliminary data.</text>
</comment>
<evidence type="ECO:0000259" key="7">
    <source>
        <dbReference type="SMART" id="SM00729"/>
    </source>
</evidence>
<dbReference type="InterPro" id="IPR005909">
    <property type="entry name" value="RaSEA"/>
</dbReference>
<dbReference type="InterPro" id="IPR006638">
    <property type="entry name" value="Elp3/MiaA/NifB-like_rSAM"/>
</dbReference>
<dbReference type="GO" id="GO:0005737">
    <property type="term" value="C:cytoplasm"/>
    <property type="evidence" value="ECO:0007669"/>
    <property type="project" value="TreeGrafter"/>
</dbReference>
<comment type="cofactor">
    <cofactor evidence="1">
        <name>[4Fe-4S] cluster</name>
        <dbReference type="ChEBI" id="CHEBI:49883"/>
    </cofactor>
</comment>
<dbReference type="GeneID" id="97610779"/>
<evidence type="ECO:0000256" key="3">
    <source>
        <dbReference type="ARBA" id="ARBA00022691"/>
    </source>
</evidence>
<keyword evidence="9" id="KW-1185">Reference proteome</keyword>
<evidence type="ECO:0000313" key="8">
    <source>
        <dbReference type="EMBL" id="PWR75297.1"/>
    </source>
</evidence>
<dbReference type="RefSeq" id="WP_109940158.1">
    <property type="nucleotide sequence ID" value="NZ_CP176366.1"/>
</dbReference>
<dbReference type="EMBL" id="QGMZ01000011">
    <property type="protein sequence ID" value="PWR75297.1"/>
    <property type="molecule type" value="Genomic_DNA"/>
</dbReference>
<organism evidence="8 9">
    <name type="scientific">Methanospirillum stamsii</name>
    <dbReference type="NCBI Taxonomy" id="1277351"/>
    <lineage>
        <taxon>Archaea</taxon>
        <taxon>Methanobacteriati</taxon>
        <taxon>Methanobacteriota</taxon>
        <taxon>Stenosarchaea group</taxon>
        <taxon>Methanomicrobia</taxon>
        <taxon>Methanomicrobiales</taxon>
        <taxon>Methanospirillaceae</taxon>
        <taxon>Methanospirillum</taxon>
    </lineage>
</organism>
<dbReference type="InterPro" id="IPR007197">
    <property type="entry name" value="rSAM"/>
</dbReference>
<dbReference type="OrthoDB" id="105445at2157"/>
<dbReference type="GO" id="GO:0046872">
    <property type="term" value="F:metal ion binding"/>
    <property type="evidence" value="ECO:0007669"/>
    <property type="project" value="UniProtKB-KW"/>
</dbReference>
<dbReference type="PANTHER" id="PTHR11135:SF0">
    <property type="entry name" value="ELONGATOR COMPLEX PROTEIN 3"/>
    <property type="match status" value="1"/>
</dbReference>
<dbReference type="SFLD" id="SFLDS00029">
    <property type="entry name" value="Radical_SAM"/>
    <property type="match status" value="1"/>
</dbReference>
<keyword evidence="5" id="KW-0408">Iron</keyword>
<accession>A0A2V2NFX7</accession>
<dbReference type="Proteomes" id="UP000245934">
    <property type="component" value="Unassembled WGS sequence"/>
</dbReference>
<reference evidence="8 9" key="1">
    <citation type="submission" date="2018-05" db="EMBL/GenBank/DDBJ databases">
        <title>Draft genome of Methanospirillum stamsii Pt1.</title>
        <authorList>
            <person name="Dueholm M.S."/>
            <person name="Nielsen P.H."/>
            <person name="Bakmann L.F."/>
            <person name="Otzen D.E."/>
        </authorList>
    </citation>
    <scope>NUCLEOTIDE SEQUENCE [LARGE SCALE GENOMIC DNA]</scope>
    <source>
        <strain evidence="8 9">Pt1</strain>
    </source>
</reference>
<dbReference type="PANTHER" id="PTHR11135">
    <property type="entry name" value="HISTONE ACETYLTRANSFERASE-RELATED"/>
    <property type="match status" value="1"/>
</dbReference>
<keyword evidence="4" id="KW-0479">Metal-binding</keyword>
<keyword evidence="3" id="KW-0949">S-adenosyl-L-methionine</keyword>
<name>A0A2V2NFX7_9EURY</name>
<evidence type="ECO:0000313" key="9">
    <source>
        <dbReference type="Proteomes" id="UP000245934"/>
    </source>
</evidence>
<feature type="domain" description="Elp3/MiaA/NifB-like radical SAM core" evidence="7">
    <location>
        <begin position="27"/>
        <end position="255"/>
    </location>
</feature>
<sequence>MKPIKKPEDPLAIWNGQDRIADNILTSVTAIIRSGGCSWNRCKMCQYRHERFVGIETGELIRLMSAQLNKLEEEINKVKPQVIKLYTSGSFLDPAEVPSEIQDKVINLVKGKTLIVESRCDYINKDKLKMMVETLKEENDSADLFIAIGLETTSDIIREKCIDKGLLYSDFQKMTEVIHACGAKVKTYLLHKPPYLTESEAHSDMMKSIKEIIPISDLISMNPCTVQRNTHVESMWKQQAYRPPYLWSVASILAGSNAHVTCDPIGGGQTRGPHNCGRCDSVILDAIRDYNLSADRDLMQSVMEMDCSCKKEWEYIMSEEKSWTMPLTR</sequence>
<keyword evidence="6" id="KW-0411">Iron-sulfur</keyword>
<evidence type="ECO:0000256" key="6">
    <source>
        <dbReference type="ARBA" id="ARBA00023014"/>
    </source>
</evidence>
<dbReference type="InterPro" id="IPR039661">
    <property type="entry name" value="ELP3"/>
</dbReference>
<dbReference type="GO" id="GO:0002926">
    <property type="term" value="P:tRNA wobble base 5-methoxycarbonylmethyl-2-thiouridinylation"/>
    <property type="evidence" value="ECO:0007669"/>
    <property type="project" value="TreeGrafter"/>
</dbReference>
<dbReference type="AlphaFoldDB" id="A0A2V2NFX7"/>
<gene>
    <name evidence="8" type="ORF">DLD82_05810</name>
</gene>
<dbReference type="PIRSF" id="PIRSF004954">
    <property type="entry name" value="Radical_SAM"/>
    <property type="match status" value="1"/>
</dbReference>
<evidence type="ECO:0000256" key="5">
    <source>
        <dbReference type="ARBA" id="ARBA00023004"/>
    </source>
</evidence>
<evidence type="ECO:0000256" key="2">
    <source>
        <dbReference type="ARBA" id="ARBA00022485"/>
    </source>
</evidence>
<proteinExistence type="predicted"/>
<dbReference type="NCBIfam" id="TIGR01210">
    <property type="entry name" value="archaeosine biosynthesis radical SAM protein RaSEA"/>
    <property type="match status" value="1"/>
</dbReference>
<evidence type="ECO:0000256" key="4">
    <source>
        <dbReference type="ARBA" id="ARBA00022723"/>
    </source>
</evidence>
<keyword evidence="2" id="KW-0004">4Fe-4S</keyword>